<sequence length="229" mass="25233">MEIVGSHCTYSDTKLDCVCIGNGCNDPKSFKKILAKEIARHRSPSRLQKLLCFLTDGDLFANITVHNITEGTPAPTSTTEEPEMGESTKPPEKKKTTKALIKKPSKPPKDSKRPDAARPGGGMKEGGESDGEFVRNLSLHVVFGLLLLLLIFANIVFFTLILYYKKKEEDERDKISSREPSGRKSKKKEKISAERAEPGSVERAEPGSAPGSAEGDISVWFNKLVQLKM</sequence>
<keyword evidence="2" id="KW-1133">Transmembrane helix</keyword>
<evidence type="ECO:0000313" key="3">
    <source>
        <dbReference type="EMBL" id="RCN52916.1"/>
    </source>
</evidence>
<feature type="region of interest" description="Disordered" evidence="1">
    <location>
        <begin position="70"/>
        <end position="130"/>
    </location>
</feature>
<dbReference type="AlphaFoldDB" id="A0A368H8M6"/>
<evidence type="ECO:0000256" key="2">
    <source>
        <dbReference type="SAM" id="Phobius"/>
    </source>
</evidence>
<evidence type="ECO:0000313" key="4">
    <source>
        <dbReference type="Proteomes" id="UP000252519"/>
    </source>
</evidence>
<gene>
    <name evidence="3" type="ORF">ANCCAN_00911</name>
</gene>
<keyword evidence="4" id="KW-1185">Reference proteome</keyword>
<evidence type="ECO:0000256" key="1">
    <source>
        <dbReference type="SAM" id="MobiDB-lite"/>
    </source>
</evidence>
<feature type="compositionally biased region" description="Basic residues" evidence="1">
    <location>
        <begin position="95"/>
        <end position="106"/>
    </location>
</feature>
<feature type="region of interest" description="Disordered" evidence="1">
    <location>
        <begin position="171"/>
        <end position="215"/>
    </location>
</feature>
<feature type="compositionally biased region" description="Basic and acidic residues" evidence="1">
    <location>
        <begin position="171"/>
        <end position="182"/>
    </location>
</feature>
<name>A0A368H8M6_ANCCA</name>
<comment type="caution">
    <text evidence="3">The sequence shown here is derived from an EMBL/GenBank/DDBJ whole genome shotgun (WGS) entry which is preliminary data.</text>
</comment>
<keyword evidence="2" id="KW-0812">Transmembrane</keyword>
<dbReference type="Proteomes" id="UP000252519">
    <property type="component" value="Unassembled WGS sequence"/>
</dbReference>
<protein>
    <submittedName>
        <fullName evidence="3">Uncharacterized protein</fullName>
    </submittedName>
</protein>
<dbReference type="EMBL" id="JOJR01000004">
    <property type="protein sequence ID" value="RCN52916.1"/>
    <property type="molecule type" value="Genomic_DNA"/>
</dbReference>
<keyword evidence="2" id="KW-0472">Membrane</keyword>
<proteinExistence type="predicted"/>
<feature type="compositionally biased region" description="Basic and acidic residues" evidence="1">
    <location>
        <begin position="190"/>
        <end position="205"/>
    </location>
</feature>
<feature type="compositionally biased region" description="Basic and acidic residues" evidence="1">
    <location>
        <begin position="107"/>
        <end position="116"/>
    </location>
</feature>
<reference evidence="3 4" key="1">
    <citation type="submission" date="2014-10" db="EMBL/GenBank/DDBJ databases">
        <title>Draft genome of the hookworm Ancylostoma caninum.</title>
        <authorList>
            <person name="Mitreva M."/>
        </authorList>
    </citation>
    <scope>NUCLEOTIDE SEQUENCE [LARGE SCALE GENOMIC DNA]</scope>
    <source>
        <strain evidence="3 4">Baltimore</strain>
    </source>
</reference>
<dbReference type="OrthoDB" id="10606375at2759"/>
<feature type="transmembrane region" description="Helical" evidence="2">
    <location>
        <begin position="141"/>
        <end position="164"/>
    </location>
</feature>
<accession>A0A368H8M6</accession>
<organism evidence="3 4">
    <name type="scientific">Ancylostoma caninum</name>
    <name type="common">Dog hookworm</name>
    <dbReference type="NCBI Taxonomy" id="29170"/>
    <lineage>
        <taxon>Eukaryota</taxon>
        <taxon>Metazoa</taxon>
        <taxon>Ecdysozoa</taxon>
        <taxon>Nematoda</taxon>
        <taxon>Chromadorea</taxon>
        <taxon>Rhabditida</taxon>
        <taxon>Rhabditina</taxon>
        <taxon>Rhabditomorpha</taxon>
        <taxon>Strongyloidea</taxon>
        <taxon>Ancylostomatidae</taxon>
        <taxon>Ancylostomatinae</taxon>
        <taxon>Ancylostoma</taxon>
    </lineage>
</organism>
<feature type="compositionally biased region" description="Low complexity" evidence="1">
    <location>
        <begin position="70"/>
        <end position="79"/>
    </location>
</feature>